<proteinExistence type="predicted"/>
<dbReference type="InterPro" id="IPR037299">
    <property type="entry name" value="TRIM37_MATH"/>
</dbReference>
<dbReference type="InterPro" id="IPR013083">
    <property type="entry name" value="Znf_RING/FYVE/PHD"/>
</dbReference>
<evidence type="ECO:0000256" key="7">
    <source>
        <dbReference type="SAM" id="MobiDB-lite"/>
    </source>
</evidence>
<dbReference type="GO" id="GO:0006513">
    <property type="term" value="P:protein monoubiquitination"/>
    <property type="evidence" value="ECO:0007669"/>
    <property type="project" value="TreeGrafter"/>
</dbReference>
<evidence type="ECO:0000259" key="8">
    <source>
        <dbReference type="PROSITE" id="PS50089"/>
    </source>
</evidence>
<dbReference type="Gene3D" id="3.30.160.60">
    <property type="entry name" value="Classic Zinc Finger"/>
    <property type="match status" value="1"/>
</dbReference>
<dbReference type="PROSITE" id="PS50119">
    <property type="entry name" value="ZF_BBOX"/>
    <property type="match status" value="1"/>
</dbReference>
<keyword evidence="3" id="KW-0479">Metal-binding</keyword>
<dbReference type="CDD" id="cd03773">
    <property type="entry name" value="MATH_TRIM37"/>
    <property type="match status" value="1"/>
</dbReference>
<dbReference type="InterPro" id="IPR000315">
    <property type="entry name" value="Znf_B-box"/>
</dbReference>
<evidence type="ECO:0000313" key="12">
    <source>
        <dbReference type="Proteomes" id="UP000198287"/>
    </source>
</evidence>
<feature type="domain" description="RING-type" evidence="8">
    <location>
        <begin position="29"/>
        <end position="69"/>
    </location>
</feature>
<dbReference type="OMA" id="FDDIFKC"/>
<feature type="compositionally biased region" description="Pro residues" evidence="7">
    <location>
        <begin position="590"/>
        <end position="609"/>
    </location>
</feature>
<evidence type="ECO:0000256" key="2">
    <source>
        <dbReference type="ARBA" id="ARBA00022490"/>
    </source>
</evidence>
<evidence type="ECO:0000256" key="1">
    <source>
        <dbReference type="ARBA" id="ARBA00004496"/>
    </source>
</evidence>
<evidence type="ECO:0000256" key="6">
    <source>
        <dbReference type="PROSITE-ProRule" id="PRU00024"/>
    </source>
</evidence>
<dbReference type="Pfam" id="PF00643">
    <property type="entry name" value="zf-B_box"/>
    <property type="match status" value="1"/>
</dbReference>
<dbReference type="STRING" id="158441.A0A226DKP7"/>
<dbReference type="Gene3D" id="2.60.210.10">
    <property type="entry name" value="Apoptosis, Tumor Necrosis Factor Receptor Associated Protein 2, Chain A"/>
    <property type="match status" value="1"/>
</dbReference>
<keyword evidence="4 6" id="KW-0863">Zinc-finger</keyword>
<dbReference type="PANTHER" id="PTHR36754">
    <property type="entry name" value="E3 UBIQUITIN-PROTEIN LIGASE TRIM37"/>
    <property type="match status" value="1"/>
</dbReference>
<feature type="region of interest" description="Disordered" evidence="7">
    <location>
        <begin position="586"/>
        <end position="609"/>
    </location>
</feature>
<dbReference type="CDD" id="cd16619">
    <property type="entry name" value="mRING-HC-C4C4_TRIM37_C-VIII"/>
    <property type="match status" value="1"/>
</dbReference>
<evidence type="ECO:0000259" key="10">
    <source>
        <dbReference type="PROSITE" id="PS50144"/>
    </source>
</evidence>
<dbReference type="GO" id="GO:0031625">
    <property type="term" value="F:ubiquitin protein ligase binding"/>
    <property type="evidence" value="ECO:0007669"/>
    <property type="project" value="TreeGrafter"/>
</dbReference>
<dbReference type="InterPro" id="IPR001841">
    <property type="entry name" value="Znf_RING"/>
</dbReference>
<dbReference type="PANTHER" id="PTHR36754:SF2">
    <property type="entry name" value="E3 UBIQUITIN-PROTEIN LIGASE TRIM37"/>
    <property type="match status" value="1"/>
</dbReference>
<dbReference type="GO" id="GO:0061630">
    <property type="term" value="F:ubiquitin protein ligase activity"/>
    <property type="evidence" value="ECO:0007669"/>
    <property type="project" value="TreeGrafter"/>
</dbReference>
<gene>
    <name evidence="11" type="ORF">Fcan01_19778</name>
</gene>
<evidence type="ECO:0000256" key="4">
    <source>
        <dbReference type="ARBA" id="ARBA00022771"/>
    </source>
</evidence>
<feature type="domain" description="MATH" evidence="10">
    <location>
        <begin position="294"/>
        <end position="419"/>
    </location>
</feature>
<dbReference type="SMART" id="SM00061">
    <property type="entry name" value="MATH"/>
    <property type="match status" value="1"/>
</dbReference>
<keyword evidence="12" id="KW-1185">Reference proteome</keyword>
<name>A0A226DKP7_FOLCA</name>
<comment type="caution">
    <text evidence="11">The sequence shown here is derived from an EMBL/GenBank/DDBJ whole genome shotgun (WGS) entry which is preliminary data.</text>
</comment>
<accession>A0A226DKP7</accession>
<dbReference type="OrthoDB" id="192247at2759"/>
<dbReference type="InterPro" id="IPR002083">
    <property type="entry name" value="MATH/TRAF_dom"/>
</dbReference>
<evidence type="ECO:0000256" key="3">
    <source>
        <dbReference type="ARBA" id="ARBA00022723"/>
    </source>
</evidence>
<dbReference type="InterPro" id="IPR008974">
    <property type="entry name" value="TRAF-like"/>
</dbReference>
<keyword evidence="2" id="KW-0963">Cytoplasm</keyword>
<sequence>MARKMSLSKSNANSHKDNQMESIQEIFRCFICMENLRDARMCPRCSKLCCKQCIQRWLSETRPQCPHCRAALHIHDLVNCRWAEEVTQQLDNLQSNPAKGKCTPSDDEPETEKCETHVKEELSVYCETCKCCICHECALWSTKHSNHVFKPLEEIYLQHCHQIREHVGRLRKRFMELIGAVQEIEKNIETVRGAKDQKVREIRQAVELMIARLDNQLKMKLTILVGQKGQFSRQAEELEGILHSIESTITSGPKSELILHSSKLVKLIQDGINRSTFIVPGVSGEFQSELVPPYDGATFVVNNYSHLRELADPFYSDPLHANGLTWRLKIYPDGNGAVRGTFLSVFLELTSGPADSAKYEYRIEMVYQHANEPSKNMIREFASDFEINECWGYNRFFRIDLLESEGYLDPITDTIRLKFDARSPTYFLKCKDQQWYISELERKTTQQAQAILDLSQRVEKMEAEMPLGDGNLANNADLNITAGSEESTGKQSHNRSRLQMIELLDLNDNNDTEETASEENSDEASSNDYFLIYFCNERCISEMEDQENEAGGDTSEVEVVEFTGDDINLNDAYEGYVNYFALMDELTTTTPPPRPPTRQSTPQPPSGSQ</sequence>
<keyword evidence="5" id="KW-0862">Zinc</keyword>
<dbReference type="InterPro" id="IPR003649">
    <property type="entry name" value="Bbox_C"/>
</dbReference>
<comment type="subcellular location">
    <subcellularLocation>
        <location evidence="1">Cytoplasm</location>
    </subcellularLocation>
</comment>
<dbReference type="AlphaFoldDB" id="A0A226DKP7"/>
<evidence type="ECO:0000313" key="11">
    <source>
        <dbReference type="EMBL" id="OXA45769.1"/>
    </source>
</evidence>
<reference evidence="11 12" key="1">
    <citation type="submission" date="2015-12" db="EMBL/GenBank/DDBJ databases">
        <title>The genome of Folsomia candida.</title>
        <authorList>
            <person name="Faddeeva A."/>
            <person name="Derks M.F."/>
            <person name="Anvar Y."/>
            <person name="Smit S."/>
            <person name="Van Straalen N."/>
            <person name="Roelofs D."/>
        </authorList>
    </citation>
    <scope>NUCLEOTIDE SEQUENCE [LARGE SCALE GENOMIC DNA]</scope>
    <source>
        <strain evidence="11 12">VU population</strain>
        <tissue evidence="11">Whole body</tissue>
    </source>
</reference>
<dbReference type="SMART" id="SM00336">
    <property type="entry name" value="BBOX"/>
    <property type="match status" value="1"/>
</dbReference>
<dbReference type="EMBL" id="LNIX01000017">
    <property type="protein sequence ID" value="OXA45769.1"/>
    <property type="molecule type" value="Genomic_DNA"/>
</dbReference>
<dbReference type="Pfam" id="PF22486">
    <property type="entry name" value="MATH_2"/>
    <property type="match status" value="1"/>
</dbReference>
<dbReference type="GO" id="GO:0008270">
    <property type="term" value="F:zinc ion binding"/>
    <property type="evidence" value="ECO:0007669"/>
    <property type="project" value="UniProtKB-KW"/>
</dbReference>
<evidence type="ECO:0000256" key="5">
    <source>
        <dbReference type="ARBA" id="ARBA00022833"/>
    </source>
</evidence>
<dbReference type="Proteomes" id="UP000198287">
    <property type="component" value="Unassembled WGS sequence"/>
</dbReference>
<feature type="domain" description="B box-type" evidence="9">
    <location>
        <begin position="109"/>
        <end position="152"/>
    </location>
</feature>
<dbReference type="GO" id="GO:0005164">
    <property type="term" value="F:tumor necrosis factor receptor binding"/>
    <property type="evidence" value="ECO:0007669"/>
    <property type="project" value="TreeGrafter"/>
</dbReference>
<dbReference type="GO" id="GO:0005778">
    <property type="term" value="C:peroxisomal membrane"/>
    <property type="evidence" value="ECO:0007669"/>
    <property type="project" value="TreeGrafter"/>
</dbReference>
<dbReference type="SMART" id="SM00502">
    <property type="entry name" value="BBC"/>
    <property type="match status" value="1"/>
</dbReference>
<protein>
    <submittedName>
        <fullName evidence="11">Tripartite motif-containing protein 2</fullName>
    </submittedName>
</protein>
<dbReference type="GO" id="GO:0070842">
    <property type="term" value="P:aggresome assembly"/>
    <property type="evidence" value="ECO:0007669"/>
    <property type="project" value="TreeGrafter"/>
</dbReference>
<dbReference type="SUPFAM" id="SSF57845">
    <property type="entry name" value="B-box zinc-binding domain"/>
    <property type="match status" value="1"/>
</dbReference>
<dbReference type="GO" id="GO:0016235">
    <property type="term" value="C:aggresome"/>
    <property type="evidence" value="ECO:0007669"/>
    <property type="project" value="TreeGrafter"/>
</dbReference>
<dbReference type="CDD" id="cd19779">
    <property type="entry name" value="Bbox2_TRIM37_C-VIII"/>
    <property type="match status" value="1"/>
</dbReference>
<dbReference type="Gene3D" id="3.30.40.10">
    <property type="entry name" value="Zinc/RING finger domain, C3HC4 (zinc finger)"/>
    <property type="match status" value="1"/>
</dbReference>
<dbReference type="SUPFAM" id="SSF57850">
    <property type="entry name" value="RING/U-box"/>
    <property type="match status" value="1"/>
</dbReference>
<dbReference type="InterPro" id="IPR053003">
    <property type="entry name" value="TRIM_RBCC_E3_ubiq-ligases"/>
</dbReference>
<dbReference type="PROSITE" id="PS50089">
    <property type="entry name" value="ZF_RING_2"/>
    <property type="match status" value="1"/>
</dbReference>
<dbReference type="SUPFAM" id="SSF49599">
    <property type="entry name" value="TRAF domain-like"/>
    <property type="match status" value="1"/>
</dbReference>
<organism evidence="11 12">
    <name type="scientific">Folsomia candida</name>
    <name type="common">Springtail</name>
    <dbReference type="NCBI Taxonomy" id="158441"/>
    <lineage>
        <taxon>Eukaryota</taxon>
        <taxon>Metazoa</taxon>
        <taxon>Ecdysozoa</taxon>
        <taxon>Arthropoda</taxon>
        <taxon>Hexapoda</taxon>
        <taxon>Collembola</taxon>
        <taxon>Entomobryomorpha</taxon>
        <taxon>Isotomoidea</taxon>
        <taxon>Isotomidae</taxon>
        <taxon>Proisotominae</taxon>
        <taxon>Folsomia</taxon>
    </lineage>
</organism>
<evidence type="ECO:0000259" key="9">
    <source>
        <dbReference type="PROSITE" id="PS50119"/>
    </source>
</evidence>
<dbReference type="GO" id="GO:0051865">
    <property type="term" value="P:protein autoubiquitination"/>
    <property type="evidence" value="ECO:0007669"/>
    <property type="project" value="TreeGrafter"/>
</dbReference>
<dbReference type="PROSITE" id="PS50144">
    <property type="entry name" value="MATH"/>
    <property type="match status" value="1"/>
</dbReference>